<evidence type="ECO:0000256" key="8">
    <source>
        <dbReference type="ARBA" id="ARBA00023027"/>
    </source>
</evidence>
<evidence type="ECO:0000256" key="4">
    <source>
        <dbReference type="ARBA" id="ARBA00022679"/>
    </source>
</evidence>
<evidence type="ECO:0000256" key="6">
    <source>
        <dbReference type="ARBA" id="ARBA00022833"/>
    </source>
</evidence>
<keyword evidence="10 12" id="KW-0539">Nucleus</keyword>
<dbReference type="InterPro" id="IPR029035">
    <property type="entry name" value="DHS-like_NAD/FAD-binding_dom"/>
</dbReference>
<keyword evidence="4 12" id="KW-0808">Transferase</keyword>
<feature type="domain" description="Deacetylase sirtuin-type" evidence="14">
    <location>
        <begin position="88"/>
        <end position="362"/>
    </location>
</feature>
<keyword evidence="6 12" id="KW-0862">Zinc</keyword>
<feature type="binding site" evidence="12 13">
    <location>
        <position position="224"/>
    </location>
    <ligand>
        <name>Zn(2+)</name>
        <dbReference type="ChEBI" id="CHEBI:29105"/>
    </ligand>
</feature>
<evidence type="ECO:0000256" key="10">
    <source>
        <dbReference type="ARBA" id="ARBA00023242"/>
    </source>
</evidence>
<evidence type="ECO:0000256" key="5">
    <source>
        <dbReference type="ARBA" id="ARBA00022723"/>
    </source>
</evidence>
<evidence type="ECO:0000259" key="14">
    <source>
        <dbReference type="PROSITE" id="PS50305"/>
    </source>
</evidence>
<keyword evidence="7 12" id="KW-0809">Transit peptide</keyword>
<evidence type="ECO:0000256" key="9">
    <source>
        <dbReference type="ARBA" id="ARBA00023128"/>
    </source>
</evidence>
<evidence type="ECO:0000313" key="16">
    <source>
        <dbReference type="Proteomes" id="UP000327468"/>
    </source>
</evidence>
<comment type="caution">
    <text evidence="15">The sequence shown here is derived from an EMBL/GenBank/DDBJ whole genome shotgun (WGS) entry which is preliminary data.</text>
</comment>
<dbReference type="SUPFAM" id="SSF52467">
    <property type="entry name" value="DHS-like NAD/FAD-binding domain"/>
    <property type="match status" value="1"/>
</dbReference>
<reference evidence="15 16" key="1">
    <citation type="submission" date="2019-06" db="EMBL/GenBank/DDBJ databases">
        <title>A chromosome-scale genome assembly of the striped catfish, Pangasianodon hypophthalmus.</title>
        <authorList>
            <person name="Wen M."/>
            <person name="Zahm M."/>
            <person name="Roques C."/>
            <person name="Cabau C."/>
            <person name="Klopp C."/>
            <person name="Donnadieu C."/>
            <person name="Jouanno E."/>
            <person name="Avarre J.-C."/>
            <person name="Campet M."/>
            <person name="Ha T.T.T."/>
            <person name="Dugue R."/>
            <person name="Lampietro C."/>
            <person name="Louis A."/>
            <person name="Herpin A."/>
            <person name="Echchiki A."/>
            <person name="Berthelot C."/>
            <person name="Parey E."/>
            <person name="Roest-Crollius H."/>
            <person name="Braasch I."/>
            <person name="Postlethwait J."/>
            <person name="Bobe J."/>
            <person name="Montfort J."/>
            <person name="Bouchez O."/>
            <person name="Begum T."/>
            <person name="Schartl M."/>
            <person name="Guiguen Y."/>
        </authorList>
    </citation>
    <scope>NUCLEOTIDE SEQUENCE [LARGE SCALE GENOMIC DNA]</scope>
    <source>
        <strain evidence="15 16">Indonesia</strain>
        <tissue evidence="15">Blood</tissue>
    </source>
</reference>
<evidence type="ECO:0000256" key="2">
    <source>
        <dbReference type="ARBA" id="ARBA00004514"/>
    </source>
</evidence>
<feature type="binding site" evidence="12 13">
    <location>
        <position position="267"/>
    </location>
    <ligand>
        <name>Zn(2+)</name>
        <dbReference type="ChEBI" id="CHEBI:29105"/>
    </ligand>
</feature>
<evidence type="ECO:0000256" key="13">
    <source>
        <dbReference type="PROSITE-ProRule" id="PRU00236"/>
    </source>
</evidence>
<protein>
    <recommendedName>
        <fullName evidence="12">NAD-dependent protein deacylase sirtuin-5, mitochondrial</fullName>
        <ecNumber evidence="12">2.3.1.-</ecNumber>
    </recommendedName>
    <alternativeName>
        <fullName evidence="12">Regulatory protein SIR2 homolog 5</fullName>
    </alternativeName>
    <alternativeName>
        <fullName evidence="12">SIR2-like protein 5</fullName>
    </alternativeName>
</protein>
<keyword evidence="8 12" id="KW-0520">NAD</keyword>
<dbReference type="AlphaFoldDB" id="A0A5N5PJF2"/>
<evidence type="ECO:0000256" key="1">
    <source>
        <dbReference type="ARBA" id="ARBA00004123"/>
    </source>
</evidence>
<dbReference type="HAMAP" id="MF_01121">
    <property type="entry name" value="Sirtuin_ClassIII"/>
    <property type="match status" value="1"/>
</dbReference>
<name>A0A5N5PJF2_PANHP</name>
<keyword evidence="3 12" id="KW-0963">Cytoplasm</keyword>
<comment type="caution">
    <text evidence="12">Lacks conserved residue(s) required for the propagation of feature annotation.</text>
</comment>
<dbReference type="PANTHER" id="PTHR11085:SF10">
    <property type="entry name" value="NAD-DEPENDENT PROTEIN DEACYLASE SIRTUIN-5, MITOCHONDRIAL-RELATED"/>
    <property type="match status" value="1"/>
</dbReference>
<accession>A0A5N5PJF2</accession>
<dbReference type="PANTHER" id="PTHR11085">
    <property type="entry name" value="NAD-DEPENDENT PROTEIN DEACYLASE SIRTUIN-5, MITOCHONDRIAL-RELATED"/>
    <property type="match status" value="1"/>
</dbReference>
<dbReference type="GO" id="GO:0005634">
    <property type="term" value="C:nucleus"/>
    <property type="evidence" value="ECO:0007669"/>
    <property type="project" value="UniProtKB-SubCell"/>
</dbReference>
<dbReference type="Gene3D" id="3.30.1600.10">
    <property type="entry name" value="SIR2/SIRT2 'Small Domain"/>
    <property type="match status" value="1"/>
</dbReference>
<feature type="binding site" evidence="12 13">
    <location>
        <position position="262"/>
    </location>
    <ligand>
        <name>Zn(2+)</name>
        <dbReference type="ChEBI" id="CHEBI:29105"/>
    </ligand>
</feature>
<dbReference type="FunFam" id="3.30.1600.10:FF:000005">
    <property type="entry name" value="NAD-dependent protein deacylase sirtuin-5, mitochondrial"/>
    <property type="match status" value="1"/>
</dbReference>
<evidence type="ECO:0000313" key="15">
    <source>
        <dbReference type="EMBL" id="KAB5579021.1"/>
    </source>
</evidence>
<dbReference type="GO" id="GO:0017136">
    <property type="term" value="F:histone deacetylase activity, NAD-dependent"/>
    <property type="evidence" value="ECO:0007669"/>
    <property type="project" value="TreeGrafter"/>
</dbReference>
<evidence type="ECO:0000256" key="3">
    <source>
        <dbReference type="ARBA" id="ARBA00022490"/>
    </source>
</evidence>
<dbReference type="EMBL" id="VFJC01000005">
    <property type="protein sequence ID" value="KAB5579021.1"/>
    <property type="molecule type" value="Genomic_DNA"/>
</dbReference>
<dbReference type="GO" id="GO:0036054">
    <property type="term" value="F:protein-malonyllysine demalonylase activity"/>
    <property type="evidence" value="ECO:0007669"/>
    <property type="project" value="UniProtKB-UniRule"/>
</dbReference>
<keyword evidence="9 12" id="KW-0496">Mitochondrion</keyword>
<dbReference type="InterPro" id="IPR003000">
    <property type="entry name" value="Sirtuin"/>
</dbReference>
<feature type="active site" description="Proton acceptor" evidence="12 13">
    <location>
        <position position="213"/>
    </location>
</feature>
<comment type="similarity">
    <text evidence="12">Belongs to the sirtuin family. Class III subfamily.</text>
</comment>
<comment type="function">
    <text evidence="12">NAD-dependent protein deacylase. Catalyzes the NAD-dependent hydrolysis of acyl groups from lysine residues. Has weak NAD-dependent protein deacetylase activity; however this activity may not be physiologically relevant in vivo.</text>
</comment>
<dbReference type="GO" id="GO:0005739">
    <property type="term" value="C:mitochondrion"/>
    <property type="evidence" value="ECO:0007669"/>
    <property type="project" value="UniProtKB-SubCell"/>
</dbReference>
<dbReference type="Proteomes" id="UP000327468">
    <property type="component" value="Chromosome 4"/>
</dbReference>
<comment type="cofactor">
    <cofactor evidence="12">
        <name>Zn(2+)</name>
        <dbReference type="ChEBI" id="CHEBI:29105"/>
    </cofactor>
    <text evidence="12">Binds 1 zinc ion per subunit.</text>
</comment>
<feature type="binding site" evidence="12">
    <location>
        <begin position="330"/>
        <end position="332"/>
    </location>
    <ligand>
        <name>NAD(+)</name>
        <dbReference type="ChEBI" id="CHEBI:57540"/>
    </ligand>
</feature>
<dbReference type="EC" id="2.3.1.-" evidence="12"/>
<dbReference type="PROSITE" id="PS50305">
    <property type="entry name" value="SIRTUIN"/>
    <property type="match status" value="1"/>
</dbReference>
<dbReference type="Pfam" id="PF02146">
    <property type="entry name" value="SIR2"/>
    <property type="match status" value="1"/>
</dbReference>
<organism evidence="15 16">
    <name type="scientific">Pangasianodon hypophthalmus</name>
    <name type="common">Striped catfish</name>
    <name type="synonym">Helicophagus hypophthalmus</name>
    <dbReference type="NCBI Taxonomy" id="310915"/>
    <lineage>
        <taxon>Eukaryota</taxon>
        <taxon>Metazoa</taxon>
        <taxon>Chordata</taxon>
        <taxon>Craniata</taxon>
        <taxon>Vertebrata</taxon>
        <taxon>Euteleostomi</taxon>
        <taxon>Actinopterygii</taxon>
        <taxon>Neopterygii</taxon>
        <taxon>Teleostei</taxon>
        <taxon>Ostariophysi</taxon>
        <taxon>Siluriformes</taxon>
        <taxon>Pangasiidae</taxon>
        <taxon>Pangasianodon</taxon>
    </lineage>
</organism>
<feature type="binding site" evidence="12">
    <location>
        <position position="348"/>
    </location>
    <ligand>
        <name>NAD(+)</name>
        <dbReference type="ChEBI" id="CHEBI:57540"/>
    </ligand>
</feature>
<feature type="binding site" evidence="12 13">
    <location>
        <position position="221"/>
    </location>
    <ligand>
        <name>Zn(2+)</name>
        <dbReference type="ChEBI" id="CHEBI:29105"/>
    </ligand>
</feature>
<evidence type="ECO:0000256" key="7">
    <source>
        <dbReference type="ARBA" id="ARBA00022946"/>
    </source>
</evidence>
<dbReference type="InterPro" id="IPR026590">
    <property type="entry name" value="Ssirtuin_cat_dom"/>
</dbReference>
<proteinExistence type="inferred from homology"/>
<evidence type="ECO:0000256" key="11">
    <source>
        <dbReference type="ARBA" id="ARBA00050628"/>
    </source>
</evidence>
<dbReference type="GO" id="GO:0061697">
    <property type="term" value="F:protein-glutaryllysine deglutarylase activity"/>
    <property type="evidence" value="ECO:0007669"/>
    <property type="project" value="RHEA"/>
</dbReference>
<comment type="catalytic activity">
    <reaction evidence="11">
        <text>N(6)-glutaryl-L-lysyl-[protein] + NAD(+) + H2O = 2''-O-glutaryl-ADP-D-ribose + nicotinamide + L-lysyl-[protein]</text>
        <dbReference type="Rhea" id="RHEA:47664"/>
        <dbReference type="Rhea" id="RHEA-COMP:9752"/>
        <dbReference type="Rhea" id="RHEA-COMP:11875"/>
        <dbReference type="ChEBI" id="CHEBI:15377"/>
        <dbReference type="ChEBI" id="CHEBI:17154"/>
        <dbReference type="ChEBI" id="CHEBI:29969"/>
        <dbReference type="ChEBI" id="CHEBI:57540"/>
        <dbReference type="ChEBI" id="CHEBI:87828"/>
        <dbReference type="ChEBI" id="CHEBI:87829"/>
    </reaction>
</comment>
<dbReference type="GO" id="GO:0036055">
    <property type="term" value="F:protein-succinyllysine desuccinylase activity"/>
    <property type="evidence" value="ECO:0007669"/>
    <property type="project" value="UniProtKB-UniRule"/>
</dbReference>
<dbReference type="CDD" id="cd01412">
    <property type="entry name" value="SIRT5_Af1_CobB"/>
    <property type="match status" value="1"/>
</dbReference>
<evidence type="ECO:0000256" key="12">
    <source>
        <dbReference type="HAMAP-Rule" id="MF_03160"/>
    </source>
</evidence>
<dbReference type="InterPro" id="IPR027546">
    <property type="entry name" value="Sirtuin_class_III"/>
</dbReference>
<dbReference type="GO" id="GO:0008270">
    <property type="term" value="F:zinc ion binding"/>
    <property type="evidence" value="ECO:0007669"/>
    <property type="project" value="UniProtKB-UniRule"/>
</dbReference>
<dbReference type="Gene3D" id="3.40.50.1220">
    <property type="entry name" value="TPP-binding domain"/>
    <property type="match status" value="1"/>
</dbReference>
<dbReference type="GO" id="GO:0005829">
    <property type="term" value="C:cytosol"/>
    <property type="evidence" value="ECO:0007669"/>
    <property type="project" value="UniProtKB-SubCell"/>
</dbReference>
<feature type="binding site" evidence="12">
    <location>
        <begin position="113"/>
        <end position="132"/>
    </location>
    <ligand>
        <name>NAD(+)</name>
        <dbReference type="ChEBI" id="CHEBI:57540"/>
    </ligand>
</feature>
<comment type="subcellular location">
    <subcellularLocation>
        <location evidence="2 12">Cytoplasm</location>
        <location evidence="2 12">Cytosol</location>
    </subcellularLocation>
    <subcellularLocation>
        <location evidence="12">Mitochondrion</location>
    </subcellularLocation>
    <subcellularLocation>
        <location evidence="1 12">Nucleus</location>
    </subcellularLocation>
    <text evidence="12">Mainly mitochondrial. Also present extramitochondrially, with a fraction present in the cytosol and very small amounts also detected in the nucleus.</text>
</comment>
<dbReference type="InterPro" id="IPR026591">
    <property type="entry name" value="Sirtuin_cat_small_dom_sf"/>
</dbReference>
<keyword evidence="16" id="KW-1185">Reference proteome</keyword>
<gene>
    <name evidence="12" type="primary">SIRT5</name>
    <name evidence="15" type="ORF">PHYPO_G00189810</name>
</gene>
<sequence length="364" mass="40581">MRLARGVEGHEEADNCIKSAWKREAVNAVVSLKKTKGEFTNCLQTFNCTSRIRQNDSEMLIRQLARRLLLPQMDYGNRITVLRALSVEPQPKSDLAEFREVFSKAKHIAIITGAGVSAESGLPTFRAASGHWRKWKTQDLATPQAFSRNSSRVWEFYHYWRELALKAKPSAAHVAIAECEARLRRQGRSVVVITQNTDELHRQAGSKHILEVHGSVFRTRCLSCGDVDVNHHSPICAALEGKGDPEPNCTDADIPVENLPRCDERGCDGLLRPDVIWFGETLDSHVLTKVEKELDACDLCLLVGTASVVFPAAMFAPQVASRGVPVAEFNIRPRSSMSQFTFYFQGRCAETIPIALAPHESELM</sequence>
<keyword evidence="5 12" id="KW-0479">Metal-binding</keyword>
<dbReference type="GO" id="GO:0070403">
    <property type="term" value="F:NAD+ binding"/>
    <property type="evidence" value="ECO:0007669"/>
    <property type="project" value="UniProtKB-UniRule"/>
</dbReference>
<dbReference type="InterPro" id="IPR050134">
    <property type="entry name" value="NAD-dep_sirtuin_deacylases"/>
</dbReference>